<sequence>MLRRKRALCWYSIRYRQLKQLTSLVALSFLFLTFKCYPSSQRQLSRHSDQFRQERVFNVITKPDLPEIGEISSFNEIRRVTLISNGRIMKRTERVGRARLRKNSSSHDPVDGNISGALRALEAAYLVTKVASTLHSRRRHSLTKKLARFKTAMKASEKRSLLETATKFKRISEESNITYFLYGGTLLGSYRHHDIIPWDDDFDVFVNVEDKEKLFTAIKSTASYDVTKAGTRIKMFATKAANQTSRYPWRWPYVDISFYVENDTHIWDSSPQFNDYVYPKEDVFPLHKRPLAGLNFDAPRDAYRNLKRTYKSVDCTTHYYSHKYEKREGRIVIPCGLLKASFPFVHRSKSIRGGGILERLMLDEMLIHEMVVDEPEYAISLPFKLELVEGHHL</sequence>
<name>A0AAD9N774_9ANNE</name>
<gene>
    <name evidence="2" type="ORF">LSH36_154g07053</name>
</gene>
<comment type="caution">
    <text evidence="2">The sequence shown here is derived from an EMBL/GenBank/DDBJ whole genome shotgun (WGS) entry which is preliminary data.</text>
</comment>
<dbReference type="GO" id="GO:0009100">
    <property type="term" value="P:glycoprotein metabolic process"/>
    <property type="evidence" value="ECO:0007669"/>
    <property type="project" value="UniProtKB-ARBA"/>
</dbReference>
<evidence type="ECO:0000259" key="1">
    <source>
        <dbReference type="Pfam" id="PF04991"/>
    </source>
</evidence>
<dbReference type="EMBL" id="JAODUP010000154">
    <property type="protein sequence ID" value="KAK2159370.1"/>
    <property type="molecule type" value="Genomic_DNA"/>
</dbReference>
<keyword evidence="3" id="KW-1185">Reference proteome</keyword>
<protein>
    <recommendedName>
        <fullName evidence="1">LicD/FKTN/FKRP nucleotidyltransferase domain-containing protein</fullName>
    </recommendedName>
</protein>
<dbReference type="InterPro" id="IPR052942">
    <property type="entry name" value="LPS_cholinephosphotransferase"/>
</dbReference>
<evidence type="ECO:0000313" key="3">
    <source>
        <dbReference type="Proteomes" id="UP001208570"/>
    </source>
</evidence>
<feature type="domain" description="LicD/FKTN/FKRP nucleotidyltransferase" evidence="1">
    <location>
        <begin position="173"/>
        <end position="229"/>
    </location>
</feature>
<evidence type="ECO:0000313" key="2">
    <source>
        <dbReference type="EMBL" id="KAK2159370.1"/>
    </source>
</evidence>
<dbReference type="AlphaFoldDB" id="A0AAD9N774"/>
<accession>A0AAD9N774</accession>
<reference evidence="2" key="1">
    <citation type="journal article" date="2023" name="Mol. Biol. Evol.">
        <title>Third-Generation Sequencing Reveals the Adaptive Role of the Epigenome in Three Deep-Sea Polychaetes.</title>
        <authorList>
            <person name="Perez M."/>
            <person name="Aroh O."/>
            <person name="Sun Y."/>
            <person name="Lan Y."/>
            <person name="Juniper S.K."/>
            <person name="Young C.R."/>
            <person name="Angers B."/>
            <person name="Qian P.Y."/>
        </authorList>
    </citation>
    <scope>NUCLEOTIDE SEQUENCE</scope>
    <source>
        <strain evidence="2">P08H-3</strain>
    </source>
</reference>
<proteinExistence type="predicted"/>
<dbReference type="InterPro" id="IPR007074">
    <property type="entry name" value="LicD/FKTN/FKRP_NTP_transf"/>
</dbReference>
<dbReference type="PANTHER" id="PTHR43404:SF2">
    <property type="entry name" value="LIPOPOLYSACCHARIDE CHOLINEPHOSPHOTRANSFERASE LICD"/>
    <property type="match status" value="1"/>
</dbReference>
<dbReference type="Pfam" id="PF04991">
    <property type="entry name" value="LicD"/>
    <property type="match status" value="1"/>
</dbReference>
<dbReference type="Proteomes" id="UP001208570">
    <property type="component" value="Unassembled WGS sequence"/>
</dbReference>
<dbReference type="PANTHER" id="PTHR43404">
    <property type="entry name" value="LIPOPOLYSACCHARIDE CHOLINEPHOSPHOTRANSFERASE LICD"/>
    <property type="match status" value="1"/>
</dbReference>
<organism evidence="2 3">
    <name type="scientific">Paralvinella palmiformis</name>
    <dbReference type="NCBI Taxonomy" id="53620"/>
    <lineage>
        <taxon>Eukaryota</taxon>
        <taxon>Metazoa</taxon>
        <taxon>Spiralia</taxon>
        <taxon>Lophotrochozoa</taxon>
        <taxon>Annelida</taxon>
        <taxon>Polychaeta</taxon>
        <taxon>Sedentaria</taxon>
        <taxon>Canalipalpata</taxon>
        <taxon>Terebellida</taxon>
        <taxon>Terebelliformia</taxon>
        <taxon>Alvinellidae</taxon>
        <taxon>Paralvinella</taxon>
    </lineage>
</organism>